<feature type="compositionally biased region" description="Low complexity" evidence="1">
    <location>
        <begin position="36"/>
        <end position="45"/>
    </location>
</feature>
<dbReference type="EMBL" id="BSRZ01000005">
    <property type="protein sequence ID" value="GLW64325.1"/>
    <property type="molecule type" value="Genomic_DNA"/>
</dbReference>
<keyword evidence="3" id="KW-1185">Reference proteome</keyword>
<protein>
    <submittedName>
        <fullName evidence="2">Uncharacterized protein</fullName>
    </submittedName>
</protein>
<accession>A0A9W6UX47</accession>
<dbReference type="AlphaFoldDB" id="A0A9W6UX47"/>
<feature type="compositionally biased region" description="Acidic residues" evidence="1">
    <location>
        <begin position="50"/>
        <end position="77"/>
    </location>
</feature>
<name>A0A9W6UX47_9ACTN</name>
<comment type="caution">
    <text evidence="2">The sequence shown here is derived from an EMBL/GenBank/DDBJ whole genome shotgun (WGS) entry which is preliminary data.</text>
</comment>
<feature type="region of interest" description="Disordered" evidence="1">
    <location>
        <begin position="27"/>
        <end position="86"/>
    </location>
</feature>
<evidence type="ECO:0000313" key="2">
    <source>
        <dbReference type="EMBL" id="GLW64325.1"/>
    </source>
</evidence>
<sequence>MLLTTTYVPWKVPCQAFAVAYRTVTRPSVRGGSGATGARARVRSGCGLDGAEEGSDEDDGADDGEVAEGEGEVEVGDADGPFWSPL</sequence>
<dbReference type="Proteomes" id="UP001165124">
    <property type="component" value="Unassembled WGS sequence"/>
</dbReference>
<evidence type="ECO:0000256" key="1">
    <source>
        <dbReference type="SAM" id="MobiDB-lite"/>
    </source>
</evidence>
<evidence type="ECO:0000313" key="3">
    <source>
        <dbReference type="Proteomes" id="UP001165124"/>
    </source>
</evidence>
<gene>
    <name evidence="2" type="ORF">Arub01_25690</name>
</gene>
<proteinExistence type="predicted"/>
<reference evidence="2" key="1">
    <citation type="submission" date="2023-02" db="EMBL/GenBank/DDBJ databases">
        <title>Actinomadura rubrobrunea NBRC 14622.</title>
        <authorList>
            <person name="Ichikawa N."/>
            <person name="Sato H."/>
            <person name="Tonouchi N."/>
        </authorList>
    </citation>
    <scope>NUCLEOTIDE SEQUENCE</scope>
    <source>
        <strain evidence="2">NBRC 14622</strain>
    </source>
</reference>
<organism evidence="2 3">
    <name type="scientific">Actinomadura rubrobrunea</name>
    <dbReference type="NCBI Taxonomy" id="115335"/>
    <lineage>
        <taxon>Bacteria</taxon>
        <taxon>Bacillati</taxon>
        <taxon>Actinomycetota</taxon>
        <taxon>Actinomycetes</taxon>
        <taxon>Streptosporangiales</taxon>
        <taxon>Thermomonosporaceae</taxon>
        <taxon>Actinomadura</taxon>
    </lineage>
</organism>